<feature type="signal peptide" evidence="1">
    <location>
        <begin position="1"/>
        <end position="25"/>
    </location>
</feature>
<accession>A0ABS2JXR4</accession>
<name>A0ABS2JXR4_9GAMM</name>
<proteinExistence type="predicted"/>
<dbReference type="RefSeq" id="WP_204638190.1">
    <property type="nucleotide sequence ID" value="NZ_JADIKC010000015.1"/>
</dbReference>
<evidence type="ECO:0008006" key="4">
    <source>
        <dbReference type="Google" id="ProtNLM"/>
    </source>
</evidence>
<comment type="caution">
    <text evidence="2">The sequence shown here is derived from an EMBL/GenBank/DDBJ whole genome shotgun (WGS) entry which is preliminary data.</text>
</comment>
<keyword evidence="3" id="KW-1185">Reference proteome</keyword>
<reference evidence="2 3" key="1">
    <citation type="submission" date="2020-10" db="EMBL/GenBank/DDBJ databases">
        <title>Phylogeny of dyella-like bacteria.</title>
        <authorList>
            <person name="Fu J."/>
        </authorList>
    </citation>
    <scope>NUCLEOTIDE SEQUENCE [LARGE SCALE GENOMIC DNA]</scope>
    <source>
        <strain evidence="2 3">THG-B117</strain>
    </source>
</reference>
<sequence>MKRFHYGRCLAAAAVLSAALQTVYADTEKGNLRQPQRETTSLEKCGLIMKDDTGKSTLLPLPSLHVATTSESTPFTLPSDAPSGVTAVGCNRQSIVPKIYDYRVLKAGYPLYITGPAGRAAVALEAREGQVQIRVVRGDLRPDEATQIQESLDQIQSLFNNSSIAKHRP</sequence>
<evidence type="ECO:0000313" key="3">
    <source>
        <dbReference type="Proteomes" id="UP001430065"/>
    </source>
</evidence>
<protein>
    <recommendedName>
        <fullName evidence="4">DUF4124 domain-containing protein</fullName>
    </recommendedName>
</protein>
<evidence type="ECO:0000256" key="1">
    <source>
        <dbReference type="SAM" id="SignalP"/>
    </source>
</evidence>
<dbReference type="EMBL" id="JADIKC010000015">
    <property type="protein sequence ID" value="MBM7123669.1"/>
    <property type="molecule type" value="Genomic_DNA"/>
</dbReference>
<keyword evidence="1" id="KW-0732">Signal</keyword>
<feature type="chain" id="PRO_5046620819" description="DUF4124 domain-containing protein" evidence="1">
    <location>
        <begin position="26"/>
        <end position="169"/>
    </location>
</feature>
<gene>
    <name evidence="2" type="ORF">ISP20_21065</name>
</gene>
<organism evidence="2 3">
    <name type="scientific">Dyella kyungheensis</name>
    <dbReference type="NCBI Taxonomy" id="1242174"/>
    <lineage>
        <taxon>Bacteria</taxon>
        <taxon>Pseudomonadati</taxon>
        <taxon>Pseudomonadota</taxon>
        <taxon>Gammaproteobacteria</taxon>
        <taxon>Lysobacterales</taxon>
        <taxon>Rhodanobacteraceae</taxon>
        <taxon>Dyella</taxon>
    </lineage>
</organism>
<dbReference type="Proteomes" id="UP001430065">
    <property type="component" value="Unassembled WGS sequence"/>
</dbReference>
<evidence type="ECO:0000313" key="2">
    <source>
        <dbReference type="EMBL" id="MBM7123669.1"/>
    </source>
</evidence>